<feature type="transmembrane region" description="Helical" evidence="1">
    <location>
        <begin position="480"/>
        <end position="503"/>
    </location>
</feature>
<dbReference type="Proteomes" id="UP000214355">
    <property type="component" value="Chromosome I"/>
</dbReference>
<sequence length="753" mass="80926">MRVRLIAILVAMLGIFQVVSASVFASASSTTTPTSPNDSILFVGMAGVRPLDIDSTNPQLSRLLANYSVAALSPRSVSPLTCPSEGWMQLRTSRDVSDRLPESFVVSLGDECHPATILEDPATLYKGYPQTVHIRNFSLRLGETEWPDEPLFSRNVTAVGRNAGIPIATQDGTVDQWLALPDAGFPDAAAKAQGDLTRILDTVDDDVVVDLGSIRGSPRYLNVADQRALMQQKLINILTANENSEHPRKVIIASLGDQWRRAHLHFFATNIALDGTTSGAGTIRSDLTRADGFITITDVRNLITGKYSGLHVQPQPSLTAAMKPVLDTAQHAYIAASSSAKWYQIFNTVVLLGTLGVLGLFLITPGPEGHRWGAPRRFWSGLEQFNLWAFAWVPSAMILNLLPWWDLPGSPGAMQAWAIAMTALIAVAIVALSHLSAHRAGFISLVAFALLCIDIVAGSVHQRNGFMGSLMLTSRRYYGISNRTYLILVVCGLIASLLVIAWLRKRAKNDAGARLPLFVLLGIGIIAVAVDALPLWGADFGGPPGLIACFGITAILLTGKKLRWWHGLVWLVSTVAVMGGVGLIDARRGGESHIGRFWAKFGTAESWAIIGGKIRDVTRSFIGRPDLLALIAIAIMIGILAVFATRYLNSVSGIHLGSLRALTSDYGFIPVAIGIAVGILVAVPINDSGAIMIKEGMYIALPALAAMVAGQATRRKPLEQGLQDGSASVVVNMIRNSIGMVTNVIRRITHRNS</sequence>
<feature type="chain" id="PRO_5039076721" evidence="2">
    <location>
        <begin position="22"/>
        <end position="753"/>
    </location>
</feature>
<feature type="transmembrane region" description="Helical" evidence="1">
    <location>
        <begin position="442"/>
        <end position="460"/>
    </location>
</feature>
<accession>A0A1H2LC70</accession>
<reference evidence="4" key="1">
    <citation type="submission" date="2016-10" db="EMBL/GenBank/DDBJ databases">
        <authorList>
            <person name="Varghese N."/>
            <person name="Submissions S."/>
        </authorList>
    </citation>
    <scope>NUCLEOTIDE SEQUENCE [LARGE SCALE GENOMIC DNA]</scope>
    <source>
        <strain evidence="4">DSM 10002</strain>
    </source>
</reference>
<organism evidence="3 4">
    <name type="scientific">Arcanobacterium phocae</name>
    <dbReference type="NCBI Taxonomy" id="131112"/>
    <lineage>
        <taxon>Bacteria</taxon>
        <taxon>Bacillati</taxon>
        <taxon>Actinomycetota</taxon>
        <taxon>Actinomycetes</taxon>
        <taxon>Actinomycetales</taxon>
        <taxon>Actinomycetaceae</taxon>
        <taxon>Arcanobacterium</taxon>
    </lineage>
</organism>
<dbReference type="STRING" id="131112.SAMN04489737_0560"/>
<proteinExistence type="predicted"/>
<feature type="transmembrane region" description="Helical" evidence="1">
    <location>
        <begin position="627"/>
        <end position="645"/>
    </location>
</feature>
<keyword evidence="1" id="KW-0472">Membrane</keyword>
<dbReference type="GeneID" id="65344305"/>
<protein>
    <submittedName>
        <fullName evidence="3">Uncharacterized protein</fullName>
    </submittedName>
</protein>
<name>A0A1H2LC70_9ACTO</name>
<evidence type="ECO:0000256" key="2">
    <source>
        <dbReference type="SAM" id="SignalP"/>
    </source>
</evidence>
<feature type="signal peptide" evidence="2">
    <location>
        <begin position="1"/>
        <end position="21"/>
    </location>
</feature>
<feature type="transmembrane region" description="Helical" evidence="1">
    <location>
        <begin position="515"/>
        <end position="534"/>
    </location>
</feature>
<dbReference type="OrthoDB" id="3264110at2"/>
<keyword evidence="1" id="KW-0812">Transmembrane</keyword>
<feature type="transmembrane region" description="Helical" evidence="1">
    <location>
        <begin position="417"/>
        <end position="435"/>
    </location>
</feature>
<evidence type="ECO:0000313" key="4">
    <source>
        <dbReference type="Proteomes" id="UP000214355"/>
    </source>
</evidence>
<dbReference type="RefSeq" id="WP_157672875.1">
    <property type="nucleotide sequence ID" value="NZ_LT629804.1"/>
</dbReference>
<feature type="transmembrane region" description="Helical" evidence="1">
    <location>
        <begin position="666"/>
        <end position="685"/>
    </location>
</feature>
<dbReference type="EMBL" id="LT629804">
    <property type="protein sequence ID" value="SDU78650.1"/>
    <property type="molecule type" value="Genomic_DNA"/>
</dbReference>
<evidence type="ECO:0000256" key="1">
    <source>
        <dbReference type="SAM" id="Phobius"/>
    </source>
</evidence>
<keyword evidence="2" id="KW-0732">Signal</keyword>
<feature type="transmembrane region" description="Helical" evidence="1">
    <location>
        <begin position="385"/>
        <end position="405"/>
    </location>
</feature>
<evidence type="ECO:0000313" key="3">
    <source>
        <dbReference type="EMBL" id="SDU78650.1"/>
    </source>
</evidence>
<dbReference type="AlphaFoldDB" id="A0A1H2LC70"/>
<feature type="transmembrane region" description="Helical" evidence="1">
    <location>
        <begin position="564"/>
        <end position="584"/>
    </location>
</feature>
<feature type="transmembrane region" description="Helical" evidence="1">
    <location>
        <begin position="342"/>
        <end position="364"/>
    </location>
</feature>
<gene>
    <name evidence="3" type="ORF">SAMN04489737_0560</name>
</gene>
<keyword evidence="4" id="KW-1185">Reference proteome</keyword>
<keyword evidence="1" id="KW-1133">Transmembrane helix</keyword>